<name>A0A147H092_9BURK</name>
<comment type="caution">
    <text evidence="1">The sequence shown here is derived from an EMBL/GenBank/DDBJ whole genome shotgun (WGS) entry which is preliminary data.</text>
</comment>
<organism evidence="1 2">
    <name type="scientific">Pseudacidovorax intermedius</name>
    <dbReference type="NCBI Taxonomy" id="433924"/>
    <lineage>
        <taxon>Bacteria</taxon>
        <taxon>Pseudomonadati</taxon>
        <taxon>Pseudomonadota</taxon>
        <taxon>Betaproteobacteria</taxon>
        <taxon>Burkholderiales</taxon>
        <taxon>Comamonadaceae</taxon>
        <taxon>Pseudacidovorax</taxon>
    </lineage>
</organism>
<gene>
    <name evidence="1" type="ORF">NS331_08455</name>
</gene>
<dbReference type="RefSeq" id="WP_058641550.1">
    <property type="nucleotide sequence ID" value="NZ_LDSL01000051.1"/>
</dbReference>
<evidence type="ECO:0000313" key="1">
    <source>
        <dbReference type="EMBL" id="KTT23237.1"/>
    </source>
</evidence>
<dbReference type="EMBL" id="LDSL01000051">
    <property type="protein sequence ID" value="KTT23237.1"/>
    <property type="molecule type" value="Genomic_DNA"/>
</dbReference>
<dbReference type="Proteomes" id="UP000072741">
    <property type="component" value="Unassembled WGS sequence"/>
</dbReference>
<dbReference type="AlphaFoldDB" id="A0A147H092"/>
<protein>
    <submittedName>
        <fullName evidence="1">Uncharacterized protein</fullName>
    </submittedName>
</protein>
<keyword evidence="2" id="KW-1185">Reference proteome</keyword>
<evidence type="ECO:0000313" key="2">
    <source>
        <dbReference type="Proteomes" id="UP000072741"/>
    </source>
</evidence>
<reference evidence="1 2" key="1">
    <citation type="journal article" date="2016" name="Front. Microbiol.">
        <title>Genomic Resource of Rice Seed Associated Bacteria.</title>
        <authorList>
            <person name="Midha S."/>
            <person name="Bansal K."/>
            <person name="Sharma S."/>
            <person name="Kumar N."/>
            <person name="Patil P.P."/>
            <person name="Chaudhry V."/>
            <person name="Patil P.B."/>
        </authorList>
    </citation>
    <scope>NUCLEOTIDE SEQUENCE [LARGE SCALE GENOMIC DNA]</scope>
    <source>
        <strain evidence="1 2">NS331</strain>
    </source>
</reference>
<sequence length="214" mass="23104">MSRVILLDDLVNIASITWGLLSFDLTKSNPDTGSTQVAVRGPMRRTCAIVSNEREEDPEVIAHWRALQHAMNGQVNRLAVWDFGNPEPRGTARGEWRTAARVPAGASSMLVEVSAGQNGRTLLIGDWIGVGQDSEGPGRQLLHVQASTVVAGNQMAIEFAPPLRLSVAAGAAVVWDRPSCLMRRTTAEASWKATPAVWAPFEGGHSLDLAESWE</sequence>
<proteinExistence type="predicted"/>
<accession>A0A147H092</accession>